<feature type="domain" description="CS" evidence="4">
    <location>
        <begin position="246"/>
        <end position="336"/>
    </location>
</feature>
<dbReference type="Pfam" id="PF05002">
    <property type="entry name" value="SGS"/>
    <property type="match status" value="1"/>
</dbReference>
<dbReference type="PROSITE" id="PS51048">
    <property type="entry name" value="SGS"/>
    <property type="match status" value="1"/>
</dbReference>
<feature type="compositionally biased region" description="Polar residues" evidence="2">
    <location>
        <begin position="423"/>
        <end position="435"/>
    </location>
</feature>
<dbReference type="PANTHER" id="PTHR45862">
    <property type="entry name" value="PROTEIN SGT1 HOMOLOG"/>
    <property type="match status" value="1"/>
</dbReference>
<dbReference type="PROSITE" id="PS51203">
    <property type="entry name" value="CS"/>
    <property type="match status" value="1"/>
</dbReference>
<dbReference type="InterPro" id="IPR011990">
    <property type="entry name" value="TPR-like_helical_dom_sf"/>
</dbReference>
<feature type="region of interest" description="Disordered" evidence="2">
    <location>
        <begin position="421"/>
        <end position="458"/>
    </location>
</feature>
<evidence type="ECO:0000313" key="5">
    <source>
        <dbReference type="EMBL" id="KAJ4388576.1"/>
    </source>
</evidence>
<feature type="compositionally biased region" description="Low complexity" evidence="2">
    <location>
        <begin position="343"/>
        <end position="361"/>
    </location>
</feature>
<dbReference type="AlphaFoldDB" id="A0A9W8YNV9"/>
<sequence length="458" mass="50646">MSATTLAEKGNAAIQAKNWADAITHLSAAIAQSKSPQWLLWRSQAYMESGDFPKALRDAEYAYCTAVERGNDKSRRQMIEAQHRRSVVYFRLKQYANADVCAVWAMELAKGTAIRIADHTADKIDENGFYHTTKDDLVEDDGTAKGDQANDSSRFAQISSLMGSPDSKTKPYDKEWKREQFWRANINRYLEALAADDPARKVTAKLTPVKPSLDDKVEKKPKELDPEIEEAKAAARAPVVKSEPSNGPFRNAFYQSDSSCTATLFMKFGSKEEVDKVQVDIQPNLITITNVPREPNTAYIVPHATIDPAKSTYRVVTMKIELTLVKAQPGKWPSFGREELSQPDPSTLPTATSSAGSSAPAIVNDEKRAAKAPAYPTSSRTGPKDWEHLGDDADEDKGGVDDFFKKLYAGAAPDQQRAMMKSFQESNGTTLSTDWNDVGQRTVPTNPPEGVEAKKWKS</sequence>
<evidence type="ECO:0000256" key="1">
    <source>
        <dbReference type="ARBA" id="ARBA00008509"/>
    </source>
</evidence>
<feature type="compositionally biased region" description="Basic and acidic residues" evidence="2">
    <location>
        <begin position="382"/>
        <end position="397"/>
    </location>
</feature>
<dbReference type="Pfam" id="PF04969">
    <property type="entry name" value="CS"/>
    <property type="match status" value="1"/>
</dbReference>
<dbReference type="SUPFAM" id="SSF49764">
    <property type="entry name" value="HSP20-like chaperones"/>
    <property type="match status" value="1"/>
</dbReference>
<organism evidence="5 6">
    <name type="scientific">Gnomoniopsis smithogilvyi</name>
    <dbReference type="NCBI Taxonomy" id="1191159"/>
    <lineage>
        <taxon>Eukaryota</taxon>
        <taxon>Fungi</taxon>
        <taxon>Dikarya</taxon>
        <taxon>Ascomycota</taxon>
        <taxon>Pezizomycotina</taxon>
        <taxon>Sordariomycetes</taxon>
        <taxon>Sordariomycetidae</taxon>
        <taxon>Diaporthales</taxon>
        <taxon>Gnomoniaceae</taxon>
        <taxon>Gnomoniopsis</taxon>
    </lineage>
</organism>
<dbReference type="OrthoDB" id="1898560at2759"/>
<comment type="similarity">
    <text evidence="1">Belongs to the SGT1 family.</text>
</comment>
<protein>
    <submittedName>
        <fullName evidence="5">Cochaperone protein</fullName>
    </submittedName>
</protein>
<dbReference type="CDD" id="cd06466">
    <property type="entry name" value="p23_CS_SGT1_like"/>
    <property type="match status" value="1"/>
</dbReference>
<dbReference type="Gene3D" id="1.25.40.10">
    <property type="entry name" value="Tetratricopeptide repeat domain"/>
    <property type="match status" value="1"/>
</dbReference>
<proteinExistence type="inferred from homology"/>
<dbReference type="GO" id="GO:0051087">
    <property type="term" value="F:protein-folding chaperone binding"/>
    <property type="evidence" value="ECO:0007669"/>
    <property type="project" value="InterPro"/>
</dbReference>
<dbReference type="InterPro" id="IPR007052">
    <property type="entry name" value="CS_dom"/>
</dbReference>
<dbReference type="SUPFAM" id="SSF48452">
    <property type="entry name" value="TPR-like"/>
    <property type="match status" value="1"/>
</dbReference>
<evidence type="ECO:0000259" key="3">
    <source>
        <dbReference type="PROSITE" id="PS51048"/>
    </source>
</evidence>
<reference evidence="5" key="1">
    <citation type="submission" date="2022-10" db="EMBL/GenBank/DDBJ databases">
        <title>Tapping the CABI collections for fungal endophytes: first genome assemblies for Collariella, Neodidymelliopsis, Ascochyta clinopodiicola, Didymella pomorum, Didymosphaeria variabile, Neocosmospora piperis and Neocucurbitaria cava.</title>
        <authorList>
            <person name="Hill R."/>
        </authorList>
    </citation>
    <scope>NUCLEOTIDE SEQUENCE</scope>
    <source>
        <strain evidence="5">IMI 355082</strain>
    </source>
</reference>
<dbReference type="InterPro" id="IPR008978">
    <property type="entry name" value="HSP20-like_chaperone"/>
</dbReference>
<evidence type="ECO:0000256" key="2">
    <source>
        <dbReference type="SAM" id="MobiDB-lite"/>
    </source>
</evidence>
<dbReference type="InterPro" id="IPR044563">
    <property type="entry name" value="Sgt1-like"/>
</dbReference>
<dbReference type="EMBL" id="JAPEVB010000004">
    <property type="protein sequence ID" value="KAJ4388576.1"/>
    <property type="molecule type" value="Genomic_DNA"/>
</dbReference>
<dbReference type="Gene3D" id="2.60.40.790">
    <property type="match status" value="1"/>
</dbReference>
<gene>
    <name evidence="5" type="primary">SGT1</name>
    <name evidence="5" type="ORF">N0V93_006034</name>
</gene>
<dbReference type="InterPro" id="IPR007699">
    <property type="entry name" value="SGS_dom"/>
</dbReference>
<name>A0A9W8YNV9_9PEZI</name>
<keyword evidence="6" id="KW-1185">Reference proteome</keyword>
<feature type="region of interest" description="Disordered" evidence="2">
    <location>
        <begin position="331"/>
        <end position="397"/>
    </location>
</feature>
<dbReference type="Proteomes" id="UP001140453">
    <property type="component" value="Unassembled WGS sequence"/>
</dbReference>
<evidence type="ECO:0000259" key="4">
    <source>
        <dbReference type="PROSITE" id="PS51203"/>
    </source>
</evidence>
<feature type="domain" description="SGS" evidence="3">
    <location>
        <begin position="374"/>
        <end position="458"/>
    </location>
</feature>
<comment type="caution">
    <text evidence="5">The sequence shown here is derived from an EMBL/GenBank/DDBJ whole genome shotgun (WGS) entry which is preliminary data.</text>
</comment>
<evidence type="ECO:0000313" key="6">
    <source>
        <dbReference type="Proteomes" id="UP001140453"/>
    </source>
</evidence>
<accession>A0A9W8YNV9</accession>